<dbReference type="UniPathway" id="UPA00251">
    <property type="reaction ID" value="UER00316"/>
</dbReference>
<feature type="binding site" evidence="4 6">
    <location>
        <begin position="119"/>
        <end position="121"/>
    </location>
    <ligand>
        <name>substrate</name>
    </ligand>
</feature>
<comment type="function">
    <text evidence="4">Catalyzes the NADPH-dependent reduction of glutamyl-tRNA(Glu) to glutamate 1-semialdehyde (GSA).</text>
</comment>
<evidence type="ECO:0000256" key="2">
    <source>
        <dbReference type="ARBA" id="ARBA00023002"/>
    </source>
</evidence>
<dbReference type="RefSeq" id="WP_183417146.1">
    <property type="nucleotide sequence ID" value="NZ_JACHXA010000008.1"/>
</dbReference>
<evidence type="ECO:0000256" key="5">
    <source>
        <dbReference type="PIRSR" id="PIRSR000445-1"/>
    </source>
</evidence>
<evidence type="ECO:0000256" key="3">
    <source>
        <dbReference type="ARBA" id="ARBA00023244"/>
    </source>
</evidence>
<comment type="miscellaneous">
    <text evidence="4">During catalysis, the active site Cys acts as a nucleophile attacking the alpha-carbonyl group of tRNA-bound glutamate with the formation of a thioester intermediate between enzyme and glutamate, and the concomitant release of tRNA(Glu). The thioester intermediate is finally reduced by direct hydride transfer from NADPH, to form the product GSA.</text>
</comment>
<dbReference type="PANTHER" id="PTHR43013:SF1">
    <property type="entry name" value="GLUTAMYL-TRNA REDUCTASE"/>
    <property type="match status" value="1"/>
</dbReference>
<dbReference type="Pfam" id="PF05201">
    <property type="entry name" value="GlutR_N"/>
    <property type="match status" value="1"/>
</dbReference>
<evidence type="ECO:0000313" key="10">
    <source>
        <dbReference type="EMBL" id="MBB3066321.1"/>
    </source>
</evidence>
<feature type="binding site" evidence="4 6">
    <location>
        <position position="114"/>
    </location>
    <ligand>
        <name>substrate</name>
    </ligand>
</feature>
<dbReference type="InterPro" id="IPR006151">
    <property type="entry name" value="Shikm_DH/Glu-tRNA_Rdtase"/>
</dbReference>
<dbReference type="InterPro" id="IPR000343">
    <property type="entry name" value="4pyrrol_synth_GluRdtase"/>
</dbReference>
<reference evidence="10 11" key="1">
    <citation type="submission" date="2020-08" db="EMBL/GenBank/DDBJ databases">
        <title>Genomic Encyclopedia of Type Strains, Phase III (KMG-III): the genomes of soil and plant-associated and newly described type strains.</title>
        <authorList>
            <person name="Whitman W."/>
        </authorList>
    </citation>
    <scope>NUCLEOTIDE SEQUENCE [LARGE SCALE GENOMIC DNA]</scope>
    <source>
        <strain evidence="10 11">CECT 8803</strain>
    </source>
</reference>
<dbReference type="EMBL" id="JACHXA010000008">
    <property type="protein sequence ID" value="MBB3066321.1"/>
    <property type="molecule type" value="Genomic_DNA"/>
</dbReference>
<dbReference type="Pfam" id="PF01488">
    <property type="entry name" value="Shikimate_DH"/>
    <property type="match status" value="1"/>
</dbReference>
<keyword evidence="3 4" id="KW-0627">Porphyrin biosynthesis</keyword>
<feature type="binding site" evidence="4 6">
    <location>
        <position position="125"/>
    </location>
    <ligand>
        <name>substrate</name>
    </ligand>
</feature>
<comment type="subunit">
    <text evidence="4">Homodimer.</text>
</comment>
<keyword evidence="1 4" id="KW-0521">NADP</keyword>
<comment type="pathway">
    <text evidence="4">Porphyrin-containing compound metabolism; protoporphyrin-IX biosynthesis; 5-aminolevulinate from L-glutamyl-tRNA(Glu): step 1/2.</text>
</comment>
<feature type="binding site" evidence="4 6">
    <location>
        <begin position="55"/>
        <end position="58"/>
    </location>
    <ligand>
        <name>substrate</name>
    </ligand>
</feature>
<dbReference type="InterPro" id="IPR036291">
    <property type="entry name" value="NAD(P)-bd_dom_sf"/>
</dbReference>
<dbReference type="NCBIfam" id="TIGR01035">
    <property type="entry name" value="hemA"/>
    <property type="match status" value="1"/>
</dbReference>
<protein>
    <recommendedName>
        <fullName evidence="4">Glutamyl-tRNA reductase</fullName>
        <shortName evidence="4">GluTR</shortName>
        <ecNumber evidence="4">1.2.1.70</ecNumber>
    </recommendedName>
</protein>
<dbReference type="Proteomes" id="UP000581135">
    <property type="component" value="Unassembled WGS sequence"/>
</dbReference>
<feature type="site" description="Important for activity" evidence="4 7">
    <location>
        <position position="104"/>
    </location>
</feature>
<accession>A0A839SU53</accession>
<evidence type="ECO:0000256" key="7">
    <source>
        <dbReference type="PIRSR" id="PIRSR000445-4"/>
    </source>
</evidence>
<feature type="domain" description="Quinate/shikimate 5-dehydrogenase/glutamyl-tRNA reductase" evidence="8">
    <location>
        <begin position="177"/>
        <end position="310"/>
    </location>
</feature>
<feature type="domain" description="Glutamyl-tRNA reductase N-terminal" evidence="9">
    <location>
        <begin position="13"/>
        <end position="161"/>
    </location>
</feature>
<dbReference type="Gene3D" id="3.40.50.720">
    <property type="entry name" value="NAD(P)-binding Rossmann-like Domain"/>
    <property type="match status" value="1"/>
</dbReference>
<dbReference type="EC" id="1.2.1.70" evidence="4"/>
<dbReference type="SUPFAM" id="SSF69742">
    <property type="entry name" value="Glutamyl tRNA-reductase catalytic, N-terminal domain"/>
    <property type="match status" value="1"/>
</dbReference>
<dbReference type="InterPro" id="IPR015895">
    <property type="entry name" value="4pyrrol_synth_GluRdtase_N"/>
</dbReference>
<keyword evidence="11" id="KW-1185">Reference proteome</keyword>
<evidence type="ECO:0000256" key="6">
    <source>
        <dbReference type="PIRSR" id="PIRSR000445-2"/>
    </source>
</evidence>
<dbReference type="PANTHER" id="PTHR43013">
    <property type="entry name" value="GLUTAMYL-TRNA REDUCTASE"/>
    <property type="match status" value="1"/>
</dbReference>
<comment type="catalytic activity">
    <reaction evidence="4">
        <text>(S)-4-amino-5-oxopentanoate + tRNA(Glu) + NADP(+) = L-glutamyl-tRNA(Glu) + NADPH + H(+)</text>
        <dbReference type="Rhea" id="RHEA:12344"/>
        <dbReference type="Rhea" id="RHEA-COMP:9663"/>
        <dbReference type="Rhea" id="RHEA-COMP:9680"/>
        <dbReference type="ChEBI" id="CHEBI:15378"/>
        <dbReference type="ChEBI" id="CHEBI:57501"/>
        <dbReference type="ChEBI" id="CHEBI:57783"/>
        <dbReference type="ChEBI" id="CHEBI:58349"/>
        <dbReference type="ChEBI" id="CHEBI:78442"/>
        <dbReference type="ChEBI" id="CHEBI:78520"/>
        <dbReference type="EC" id="1.2.1.70"/>
    </reaction>
</comment>
<keyword evidence="2 4" id="KW-0560">Oxidoreductase</keyword>
<evidence type="ECO:0000313" key="11">
    <source>
        <dbReference type="Proteomes" id="UP000581135"/>
    </source>
</evidence>
<dbReference type="SUPFAM" id="SSF51735">
    <property type="entry name" value="NAD(P)-binding Rossmann-fold domains"/>
    <property type="match status" value="1"/>
</dbReference>
<evidence type="ECO:0000259" key="9">
    <source>
        <dbReference type="Pfam" id="PF05201"/>
    </source>
</evidence>
<feature type="binding site" evidence="4">
    <location>
        <begin position="194"/>
        <end position="199"/>
    </location>
    <ligand>
        <name>NADP(+)</name>
        <dbReference type="ChEBI" id="CHEBI:58349"/>
    </ligand>
</feature>
<dbReference type="AlphaFoldDB" id="A0A839SU53"/>
<name>A0A839SU53_9PROT</name>
<dbReference type="GO" id="GO:0019353">
    <property type="term" value="P:protoporphyrinogen IX biosynthetic process from glutamate"/>
    <property type="evidence" value="ECO:0007669"/>
    <property type="project" value="TreeGrafter"/>
</dbReference>
<dbReference type="GO" id="GO:0050661">
    <property type="term" value="F:NADP binding"/>
    <property type="evidence" value="ECO:0007669"/>
    <property type="project" value="InterPro"/>
</dbReference>
<dbReference type="PIRSF" id="PIRSF000445">
    <property type="entry name" value="4pyrrol_synth_GluRdtase"/>
    <property type="match status" value="1"/>
</dbReference>
<feature type="active site" description="Nucleophile" evidence="4 5">
    <location>
        <position position="56"/>
    </location>
</feature>
<dbReference type="Gene3D" id="3.30.460.30">
    <property type="entry name" value="Glutamyl-tRNA reductase, N-terminal domain"/>
    <property type="match status" value="1"/>
</dbReference>
<sequence length="419" mass="45645">MAGSRHGKDLLLIGIDYRSAPEVLRDRLFQDEISTEEGLGALAAAGLKAAVLIATCERIDVILPAEQREDEQAARRWLASLAGAESRRLGDSLYRLSGEEALLHLWRIAASLESAMPGEPQVLGQVRKAERLAEEAGLLSPPLVEAFQAAFAAAKRVRSETALGERAVTMASAALQVARDLHGKLDSCRLLLLGLGEGLELFVGPFQSVGVQQVLVCHPNGPRADAAALRLGAHARRWEEREQALAEAEIVITGMASAHYSLEPDLLRRVIKARRHRPILVIDGGVPGDVNPSAGELEDIFLYDFDDLEGLALAGQSRRRLALEDAKTILAEELERWRLRLSGRETAALLREAEIGLRALEADALSAGEGSAVSLLRQQLLERLTAMARGLGRQQPEERAALERLIKGLFSARYDDEKE</sequence>
<dbReference type="InterPro" id="IPR036343">
    <property type="entry name" value="GluRdtase_N_sf"/>
</dbReference>
<gene>
    <name evidence="4" type="primary">hemA</name>
    <name evidence="10" type="ORF">FHR98_002627</name>
</gene>
<comment type="domain">
    <text evidence="4">Possesses an unusual extended V-shaped dimeric structure with each monomer consisting of three distinct domains arranged along a curved 'spinal' alpha-helix. The N-terminal catalytic domain specifically recognizes the glutamate moiety of the substrate. The second domain is the NADPH-binding domain, and the third C-terminal domain is responsible for dimerization.</text>
</comment>
<proteinExistence type="inferred from homology"/>
<evidence type="ECO:0000256" key="4">
    <source>
        <dbReference type="HAMAP-Rule" id="MF_00087"/>
    </source>
</evidence>
<evidence type="ECO:0000259" key="8">
    <source>
        <dbReference type="Pfam" id="PF01488"/>
    </source>
</evidence>
<comment type="caution">
    <text evidence="10">The sequence shown here is derived from an EMBL/GenBank/DDBJ whole genome shotgun (WGS) entry which is preliminary data.</text>
</comment>
<dbReference type="GO" id="GO:0008883">
    <property type="term" value="F:glutamyl-tRNA reductase activity"/>
    <property type="evidence" value="ECO:0007669"/>
    <property type="project" value="UniProtKB-UniRule"/>
</dbReference>
<organism evidence="10 11">
    <name type="scientific">Limibacillus halophilus</name>
    <dbReference type="NCBI Taxonomy" id="1579333"/>
    <lineage>
        <taxon>Bacteria</taxon>
        <taxon>Pseudomonadati</taxon>
        <taxon>Pseudomonadota</taxon>
        <taxon>Alphaproteobacteria</taxon>
        <taxon>Rhodospirillales</taxon>
        <taxon>Rhodovibrionaceae</taxon>
        <taxon>Limibacillus</taxon>
    </lineage>
</organism>
<evidence type="ECO:0000256" key="1">
    <source>
        <dbReference type="ARBA" id="ARBA00022857"/>
    </source>
</evidence>
<dbReference type="HAMAP" id="MF_00087">
    <property type="entry name" value="Glu_tRNA_reductase"/>
    <property type="match status" value="1"/>
</dbReference>
<comment type="similarity">
    <text evidence="4">Belongs to the glutamyl-tRNA reductase family.</text>
</comment>